<accession>A0AAN1WHV9</accession>
<dbReference type="EC" id="3.1.1.53" evidence="4"/>
<dbReference type="KEGG" id="marq:MARGE09_P2098"/>
<keyword evidence="4" id="KW-0378">Hydrolase</keyword>
<proteinExistence type="predicted"/>
<dbReference type="PANTHER" id="PTHR34216:SF11">
    <property type="entry name" value="CHITOOLIGOSACCHARIDE DEACETYLASE"/>
    <property type="match status" value="1"/>
</dbReference>
<evidence type="ECO:0000256" key="2">
    <source>
        <dbReference type="SAM" id="SignalP"/>
    </source>
</evidence>
<feature type="chain" id="PRO_5042919429" evidence="2">
    <location>
        <begin position="19"/>
        <end position="262"/>
    </location>
</feature>
<evidence type="ECO:0000256" key="1">
    <source>
        <dbReference type="ARBA" id="ARBA00022729"/>
    </source>
</evidence>
<dbReference type="EMBL" id="AP023086">
    <property type="protein sequence ID" value="BCD97897.1"/>
    <property type="molecule type" value="Genomic_DNA"/>
</dbReference>
<name>A0AAN1WHV9_9GAMM</name>
<dbReference type="CDD" id="cd10967">
    <property type="entry name" value="CE4_GLA_like_6s"/>
    <property type="match status" value="1"/>
</dbReference>
<dbReference type="PANTHER" id="PTHR34216">
    <property type="match status" value="1"/>
</dbReference>
<dbReference type="Pfam" id="PF01522">
    <property type="entry name" value="Polysacc_deac_1"/>
    <property type="match status" value="1"/>
</dbReference>
<dbReference type="InterPro" id="IPR011330">
    <property type="entry name" value="Glyco_hydro/deAcase_b/a-brl"/>
</dbReference>
<sequence length="262" mass="28762">MKILMVFLLLLSSTAAISGDWKGKKAAVVLTYDDALGVHLDNAMQTLDKYRFKGTFYVTVSSEPFKARISDWRAMAKAGHELGNHTMFHPCDGSQPGRDWVSKATDLSTWSVQRMVDNIAMTNVLLTAVDGKSKRTFAYTCGDKSAGGESFVGQVMQSFPGARGVQGGYEKIETMDLSDIRSFMVMGDSAEKLIGRVDEAIKQGALVVFLFHGVGGEHGLDVSKEAHDALIAYLDKKKSDLWVAPMIDVVDYVKVRRKLAKP</sequence>
<dbReference type="InterPro" id="IPR051398">
    <property type="entry name" value="Polysacch_Deacetylase"/>
</dbReference>
<feature type="domain" description="NodB homology" evidence="3">
    <location>
        <begin position="26"/>
        <end position="262"/>
    </location>
</feature>
<evidence type="ECO:0000313" key="5">
    <source>
        <dbReference type="Proteomes" id="UP001320119"/>
    </source>
</evidence>
<dbReference type="InterPro" id="IPR002509">
    <property type="entry name" value="NODB_dom"/>
</dbReference>
<protein>
    <submittedName>
        <fullName evidence="4">Sialate O-acetylesterase</fullName>
        <ecNumber evidence="4">3.1.1.53</ecNumber>
    </submittedName>
</protein>
<keyword evidence="1 2" id="KW-0732">Signal</keyword>
<dbReference type="GO" id="GO:0001681">
    <property type="term" value="F:sialate O-acetylesterase activity"/>
    <property type="evidence" value="ECO:0007669"/>
    <property type="project" value="UniProtKB-EC"/>
</dbReference>
<organism evidence="4 5">
    <name type="scientific">Marinagarivorans cellulosilyticus</name>
    <dbReference type="NCBI Taxonomy" id="2721545"/>
    <lineage>
        <taxon>Bacteria</taxon>
        <taxon>Pseudomonadati</taxon>
        <taxon>Pseudomonadota</taxon>
        <taxon>Gammaproteobacteria</taxon>
        <taxon>Cellvibrionales</taxon>
        <taxon>Cellvibrionaceae</taxon>
        <taxon>Marinagarivorans</taxon>
    </lineage>
</organism>
<keyword evidence="5" id="KW-1185">Reference proteome</keyword>
<dbReference type="Gene3D" id="3.20.20.370">
    <property type="entry name" value="Glycoside hydrolase/deacetylase"/>
    <property type="match status" value="1"/>
</dbReference>
<evidence type="ECO:0000259" key="3">
    <source>
        <dbReference type="PROSITE" id="PS51677"/>
    </source>
</evidence>
<dbReference type="GO" id="GO:0005975">
    <property type="term" value="P:carbohydrate metabolic process"/>
    <property type="evidence" value="ECO:0007669"/>
    <property type="project" value="InterPro"/>
</dbReference>
<dbReference type="GO" id="GO:0016810">
    <property type="term" value="F:hydrolase activity, acting on carbon-nitrogen (but not peptide) bonds"/>
    <property type="evidence" value="ECO:0007669"/>
    <property type="project" value="InterPro"/>
</dbReference>
<reference evidence="4 5" key="1">
    <citation type="journal article" date="2022" name="IScience">
        <title>An ultrasensitive nanofiber-based assay for enzymatic hydrolysis and deep-sea microbial degradation of cellulose.</title>
        <authorList>
            <person name="Tsudome M."/>
            <person name="Tachioka M."/>
            <person name="Miyazaki M."/>
            <person name="Uchimura K."/>
            <person name="Tsuda M."/>
            <person name="Takaki Y."/>
            <person name="Deguchi S."/>
        </authorList>
    </citation>
    <scope>NUCLEOTIDE SEQUENCE [LARGE SCALE GENOMIC DNA]</scope>
    <source>
        <strain evidence="4 5">GE09</strain>
    </source>
</reference>
<gene>
    <name evidence="4" type="ORF">MARGE09_P2098</name>
</gene>
<dbReference type="RefSeq" id="WP_236981873.1">
    <property type="nucleotide sequence ID" value="NZ_AP023086.1"/>
</dbReference>
<dbReference type="Proteomes" id="UP001320119">
    <property type="component" value="Chromosome"/>
</dbReference>
<dbReference type="PROSITE" id="PS51677">
    <property type="entry name" value="NODB"/>
    <property type="match status" value="1"/>
</dbReference>
<dbReference type="SUPFAM" id="SSF88713">
    <property type="entry name" value="Glycoside hydrolase/deacetylase"/>
    <property type="match status" value="1"/>
</dbReference>
<feature type="signal peptide" evidence="2">
    <location>
        <begin position="1"/>
        <end position="18"/>
    </location>
</feature>
<dbReference type="AlphaFoldDB" id="A0AAN1WHV9"/>
<evidence type="ECO:0000313" key="4">
    <source>
        <dbReference type="EMBL" id="BCD97897.1"/>
    </source>
</evidence>